<protein>
    <submittedName>
        <fullName evidence="1">O-antigen/teichoic acid export membrane protein</fullName>
    </submittedName>
</protein>
<name>A0ACC6TDI1_9MICC</name>
<organism evidence="1 2">
    <name type="scientific">Arthrobacter nitrophenolicus</name>
    <dbReference type="NCBI Taxonomy" id="683150"/>
    <lineage>
        <taxon>Bacteria</taxon>
        <taxon>Bacillati</taxon>
        <taxon>Actinomycetota</taxon>
        <taxon>Actinomycetes</taxon>
        <taxon>Micrococcales</taxon>
        <taxon>Micrococcaceae</taxon>
        <taxon>Arthrobacter</taxon>
    </lineage>
</organism>
<accession>A0ACC6TDI1</accession>
<keyword evidence="2" id="KW-1185">Reference proteome</keyword>
<reference evidence="1" key="1">
    <citation type="submission" date="2024-06" db="EMBL/GenBank/DDBJ databases">
        <title>Genomic Encyclopedia of Type Strains, Phase IV (KMG-IV): sequencing the most valuable type-strain genomes for metagenomic binning, comparative biology and taxonomic classification.</title>
        <authorList>
            <person name="Goeker M."/>
        </authorList>
    </citation>
    <scope>NUCLEOTIDE SEQUENCE</scope>
    <source>
        <strain evidence="1">SJCon</strain>
    </source>
</reference>
<evidence type="ECO:0000313" key="2">
    <source>
        <dbReference type="Proteomes" id="UP001549207"/>
    </source>
</evidence>
<comment type="caution">
    <text evidence="1">The sequence shown here is derived from an EMBL/GenBank/DDBJ whole genome shotgun (WGS) entry which is preliminary data.</text>
</comment>
<dbReference type="Proteomes" id="UP001549207">
    <property type="component" value="Unassembled WGS sequence"/>
</dbReference>
<gene>
    <name evidence="1" type="ORF">ABIC98_001379</name>
</gene>
<evidence type="ECO:0000313" key="1">
    <source>
        <dbReference type="EMBL" id="MET3771742.1"/>
    </source>
</evidence>
<dbReference type="EMBL" id="JBEPNJ010000004">
    <property type="protein sequence ID" value="MET3771742.1"/>
    <property type="molecule type" value="Genomic_DNA"/>
</dbReference>
<sequence>MGRKKLASQFAWVSAGRLIGALIQAVTMLLLARDLGPYEFGLFSAVFGTIIVFQSALDLGIATMVVKERAADPQSPVIHSALRVADHSSFALAAVIAFPLAALGTFLDPFFMLLLPLSVWAAAERHSETWLSVPLADGDARINTQNLLIRRTAAALLYLGAVFAGIHAAVAFSAAMALTALISLIVIRKVVSSRLTPPLSALGLREIVRISWPFWMNSLGTQARNLDTLLVSAFAGPTQAGFYAATSRATGPLRIFSTSMAAVLLPASAGKERKHLRKLFKLVWAMGAFCGLLYGTLMLLVPAVVHLFLGDAYRGAVLPLQIVLAGLVFAALSSLFNSILQGAGLQYFVAKTSVITTGACLILVSIGSLFLGAIGAAFALSFSFVLQSAILASRVSKFARRPPARHRLSAPTGM</sequence>
<proteinExistence type="predicted"/>